<feature type="domain" description="C2H2-type" evidence="11">
    <location>
        <begin position="361"/>
        <end position="388"/>
    </location>
</feature>
<dbReference type="EMBL" id="CM035444">
    <property type="protein sequence ID" value="KAH7277001.1"/>
    <property type="molecule type" value="Genomic_DNA"/>
</dbReference>
<dbReference type="SUPFAM" id="SSF57667">
    <property type="entry name" value="beta-beta-alpha zinc fingers"/>
    <property type="match status" value="1"/>
</dbReference>
<keyword evidence="4 9" id="KW-0863">Zinc-finger</keyword>
<dbReference type="Pfam" id="PF23115">
    <property type="entry name" value="zf-C2H2_STOP2_3rd"/>
    <property type="match status" value="1"/>
</dbReference>
<accession>A0A8T2Q0J0</accession>
<evidence type="ECO:0000256" key="4">
    <source>
        <dbReference type="ARBA" id="ARBA00022771"/>
    </source>
</evidence>
<gene>
    <name evidence="12" type="ORF">KP509_39G029900</name>
</gene>
<sequence>MNQATLCNSRGSGGNRHMSVEDRMFPHIKLADGQQNIPLFQTNMPVSEPHFQPDQTHFSASVSQFFQSFEGDRFNNKAHGFVRNFHRPYSLYKGNAPEVAHQSNDHNLFQIPHQADPPACVSPESLLDVILAAQQKLQQLQDIVELMIQVGGNAQQQQSLAAAVESIMAQLLAASTNCLRQQPLQQTCGVAQTNGSVESRFEGLNDKRFHISLPEAGYDLVRSEGQIIASREIDESVSSSLSDSQLLTTLIMDSNLIKTRGKKRSFSSVDPQFEQCAKSLFGESSNFLSQSNTINKQDLFTVWNMNRDSYKTNTSNGNQASDERHSNGRDDTDGDEGENLPSGSYELVEMPAAEILAEHTHFCGTCGKGFKRAANLRMHMRGHGDEFKSLHALARPGNASAVLYVGKRRRYSCPFIGCKRNKQHKKFQPLKTLLCVKNHYRRSHCPKMLTCSRCKTKKFSVVADLKTHEKHCGEDKWQCSCGTRFSRKDKLTGHVNLFAGHFPATSSHEPEIVSSQNEPPSSSLTSEKIDSVNQLQVSKATTSLDCTASTLTAFQCSDDNLSRTPQLPVMDDDLFLSDELSQCQVLGVHHGGDKPFLMDNHQRGSVELLQHYD</sequence>
<dbReference type="GO" id="GO:0010044">
    <property type="term" value="P:response to aluminum ion"/>
    <property type="evidence" value="ECO:0007669"/>
    <property type="project" value="InterPro"/>
</dbReference>
<name>A0A8T2Q0J0_CERRI</name>
<dbReference type="SMART" id="SM00355">
    <property type="entry name" value="ZnF_C2H2"/>
    <property type="match status" value="3"/>
</dbReference>
<keyword evidence="6" id="KW-0805">Transcription regulation</keyword>
<protein>
    <recommendedName>
        <fullName evidence="11">C2H2-type domain-containing protein</fullName>
    </recommendedName>
</protein>
<dbReference type="OrthoDB" id="8113227at2759"/>
<dbReference type="AlphaFoldDB" id="A0A8T2Q0J0"/>
<keyword evidence="3" id="KW-0677">Repeat</keyword>
<evidence type="ECO:0000256" key="10">
    <source>
        <dbReference type="SAM" id="MobiDB-lite"/>
    </source>
</evidence>
<evidence type="ECO:0000256" key="8">
    <source>
        <dbReference type="ARBA" id="ARBA00023242"/>
    </source>
</evidence>
<feature type="region of interest" description="Disordered" evidence="10">
    <location>
        <begin position="311"/>
        <end position="343"/>
    </location>
</feature>
<feature type="compositionally biased region" description="Polar residues" evidence="10">
    <location>
        <begin position="311"/>
        <end position="320"/>
    </location>
</feature>
<evidence type="ECO:0000313" key="12">
    <source>
        <dbReference type="EMBL" id="KAH7277001.1"/>
    </source>
</evidence>
<feature type="compositionally biased region" description="Basic and acidic residues" evidence="10">
    <location>
        <begin position="321"/>
        <end position="331"/>
    </location>
</feature>
<dbReference type="Pfam" id="PF23118">
    <property type="entry name" value="zf-C2H2_STOP2_C"/>
    <property type="match status" value="1"/>
</dbReference>
<organism evidence="12 13">
    <name type="scientific">Ceratopteris richardii</name>
    <name type="common">Triangle waterfern</name>
    <dbReference type="NCBI Taxonomy" id="49495"/>
    <lineage>
        <taxon>Eukaryota</taxon>
        <taxon>Viridiplantae</taxon>
        <taxon>Streptophyta</taxon>
        <taxon>Embryophyta</taxon>
        <taxon>Tracheophyta</taxon>
        <taxon>Polypodiopsida</taxon>
        <taxon>Polypodiidae</taxon>
        <taxon>Polypodiales</taxon>
        <taxon>Pteridineae</taxon>
        <taxon>Pteridaceae</taxon>
        <taxon>Parkerioideae</taxon>
        <taxon>Ceratopteris</taxon>
    </lineage>
</organism>
<evidence type="ECO:0000256" key="2">
    <source>
        <dbReference type="ARBA" id="ARBA00022723"/>
    </source>
</evidence>
<keyword evidence="2" id="KW-0479">Metal-binding</keyword>
<dbReference type="InterPro" id="IPR059161">
    <property type="entry name" value="Znf-C2H2_STOP1/2_3rd"/>
</dbReference>
<comment type="caution">
    <text evidence="12">The sequence shown here is derived from an EMBL/GenBank/DDBJ whole genome shotgun (WGS) entry which is preliminary data.</text>
</comment>
<dbReference type="InterPro" id="IPR058196">
    <property type="entry name" value="zf-C2H2_STOP1/2_C"/>
</dbReference>
<keyword evidence="5" id="KW-0862">Zinc</keyword>
<keyword evidence="8" id="KW-0539">Nucleus</keyword>
<dbReference type="InterPro" id="IPR036236">
    <property type="entry name" value="Znf_C2H2_sf"/>
</dbReference>
<proteinExistence type="predicted"/>
<evidence type="ECO:0000256" key="9">
    <source>
        <dbReference type="PROSITE-ProRule" id="PRU00042"/>
    </source>
</evidence>
<dbReference type="PANTHER" id="PTHR46352:SF1">
    <property type="entry name" value="PROTEIN SENSITIVE TO PROTON RHIZOTOXICITY 1"/>
    <property type="match status" value="1"/>
</dbReference>
<evidence type="ECO:0000313" key="13">
    <source>
        <dbReference type="Proteomes" id="UP000825935"/>
    </source>
</evidence>
<dbReference type="PANTHER" id="PTHR46352">
    <property type="entry name" value="PROTEIN SENSITIVE TO PROTON RHIZOTOXICITY 1"/>
    <property type="match status" value="1"/>
</dbReference>
<evidence type="ECO:0000256" key="5">
    <source>
        <dbReference type="ARBA" id="ARBA00022833"/>
    </source>
</evidence>
<dbReference type="InterPro" id="IPR013087">
    <property type="entry name" value="Znf_C2H2_type"/>
</dbReference>
<evidence type="ECO:0000256" key="7">
    <source>
        <dbReference type="ARBA" id="ARBA00023163"/>
    </source>
</evidence>
<evidence type="ECO:0000259" key="11">
    <source>
        <dbReference type="PROSITE" id="PS50157"/>
    </source>
</evidence>
<dbReference type="Proteomes" id="UP000825935">
    <property type="component" value="Chromosome 39"/>
</dbReference>
<dbReference type="InterPro" id="IPR044300">
    <property type="entry name" value="STOP1/2"/>
</dbReference>
<keyword evidence="7" id="KW-0804">Transcription</keyword>
<dbReference type="Gene3D" id="3.30.160.60">
    <property type="entry name" value="Classic Zinc Finger"/>
    <property type="match status" value="2"/>
</dbReference>
<dbReference type="GO" id="GO:0010447">
    <property type="term" value="P:response to acidic pH"/>
    <property type="evidence" value="ECO:0007669"/>
    <property type="project" value="InterPro"/>
</dbReference>
<reference evidence="12" key="1">
    <citation type="submission" date="2021-08" db="EMBL/GenBank/DDBJ databases">
        <title>WGS assembly of Ceratopteris richardii.</title>
        <authorList>
            <person name="Marchant D.B."/>
            <person name="Chen G."/>
            <person name="Jenkins J."/>
            <person name="Shu S."/>
            <person name="Leebens-Mack J."/>
            <person name="Grimwood J."/>
            <person name="Schmutz J."/>
            <person name="Soltis P."/>
            <person name="Soltis D."/>
            <person name="Chen Z.-H."/>
        </authorList>
    </citation>
    <scope>NUCLEOTIDE SEQUENCE</scope>
    <source>
        <strain evidence="12">Whitten #5841</strain>
        <tissue evidence="12">Leaf</tissue>
    </source>
</reference>
<keyword evidence="13" id="KW-1185">Reference proteome</keyword>
<evidence type="ECO:0000256" key="1">
    <source>
        <dbReference type="ARBA" id="ARBA00004123"/>
    </source>
</evidence>
<feature type="compositionally biased region" description="Polar residues" evidence="10">
    <location>
        <begin position="513"/>
        <end position="526"/>
    </location>
</feature>
<comment type="subcellular location">
    <subcellularLocation>
        <location evidence="1">Nucleus</location>
    </subcellularLocation>
</comment>
<evidence type="ECO:0000256" key="3">
    <source>
        <dbReference type="ARBA" id="ARBA00022737"/>
    </source>
</evidence>
<dbReference type="PROSITE" id="PS00028">
    <property type="entry name" value="ZINC_FINGER_C2H2_1"/>
    <property type="match status" value="1"/>
</dbReference>
<dbReference type="GO" id="GO:0008270">
    <property type="term" value="F:zinc ion binding"/>
    <property type="evidence" value="ECO:0007669"/>
    <property type="project" value="UniProtKB-KW"/>
</dbReference>
<dbReference type="PROSITE" id="PS50157">
    <property type="entry name" value="ZINC_FINGER_C2H2_2"/>
    <property type="match status" value="1"/>
</dbReference>
<evidence type="ECO:0000256" key="6">
    <source>
        <dbReference type="ARBA" id="ARBA00023015"/>
    </source>
</evidence>
<feature type="region of interest" description="Disordered" evidence="10">
    <location>
        <begin position="507"/>
        <end position="526"/>
    </location>
</feature>